<dbReference type="EMBL" id="RZIJ01000047">
    <property type="protein sequence ID" value="RUQ61250.1"/>
    <property type="molecule type" value="Genomic_DNA"/>
</dbReference>
<dbReference type="Pfam" id="PF01381">
    <property type="entry name" value="HTH_3"/>
    <property type="match status" value="1"/>
</dbReference>
<dbReference type="InterPro" id="IPR010982">
    <property type="entry name" value="Lambda_DNA-bd_dom_sf"/>
</dbReference>
<name>A0A3S0XI39_9PROT</name>
<evidence type="ECO:0000259" key="1">
    <source>
        <dbReference type="Pfam" id="PF01381"/>
    </source>
</evidence>
<reference evidence="2 3" key="1">
    <citation type="submission" date="2018-12" db="EMBL/GenBank/DDBJ databases">
        <authorList>
            <person name="Yang Y."/>
        </authorList>
    </citation>
    <scope>NUCLEOTIDE SEQUENCE [LARGE SCALE GENOMIC DNA]</scope>
    <source>
        <strain evidence="2 3">GSF71</strain>
    </source>
</reference>
<dbReference type="AlphaFoldDB" id="A0A3S0XI39"/>
<dbReference type="Proteomes" id="UP000280346">
    <property type="component" value="Unassembled WGS sequence"/>
</dbReference>
<dbReference type="GO" id="GO:0003677">
    <property type="term" value="F:DNA binding"/>
    <property type="evidence" value="ECO:0007669"/>
    <property type="project" value="InterPro"/>
</dbReference>
<keyword evidence="3" id="KW-1185">Reference proteome</keyword>
<sequence length="122" mass="13936">MVELITITGFIEGKIVMAMKKSEEHKKFDDDFIIRLEAIRLHLKLQKQEMADLLGIASNTYSYALRGSATPPPYRLRAIIEKGITSDFMFFGITNGMSETLVKSISSFYNEAEIEINKLRKQ</sequence>
<dbReference type="Gene3D" id="1.10.260.40">
    <property type="entry name" value="lambda repressor-like DNA-binding domains"/>
    <property type="match status" value="1"/>
</dbReference>
<organism evidence="2 3">
    <name type="scientific">Azospirillum doebereinerae</name>
    <dbReference type="NCBI Taxonomy" id="92933"/>
    <lineage>
        <taxon>Bacteria</taxon>
        <taxon>Pseudomonadati</taxon>
        <taxon>Pseudomonadota</taxon>
        <taxon>Alphaproteobacteria</taxon>
        <taxon>Rhodospirillales</taxon>
        <taxon>Azospirillaceae</taxon>
        <taxon>Azospirillum</taxon>
    </lineage>
</organism>
<gene>
    <name evidence="2" type="ORF">EJ913_30065</name>
</gene>
<evidence type="ECO:0000313" key="3">
    <source>
        <dbReference type="Proteomes" id="UP000280346"/>
    </source>
</evidence>
<dbReference type="InterPro" id="IPR001387">
    <property type="entry name" value="Cro/C1-type_HTH"/>
</dbReference>
<dbReference type="OrthoDB" id="528805at2"/>
<proteinExistence type="predicted"/>
<dbReference type="RefSeq" id="WP_127004938.1">
    <property type="nucleotide sequence ID" value="NZ_JBNPXW010000033.1"/>
</dbReference>
<protein>
    <submittedName>
        <fullName evidence="2">XRE family transcriptional regulator</fullName>
    </submittedName>
</protein>
<dbReference type="SUPFAM" id="SSF47413">
    <property type="entry name" value="lambda repressor-like DNA-binding domains"/>
    <property type="match status" value="1"/>
</dbReference>
<evidence type="ECO:0000313" key="2">
    <source>
        <dbReference type="EMBL" id="RUQ61250.1"/>
    </source>
</evidence>
<dbReference type="CDD" id="cd00093">
    <property type="entry name" value="HTH_XRE"/>
    <property type="match status" value="1"/>
</dbReference>
<accession>A0A3S0XI39</accession>
<comment type="caution">
    <text evidence="2">The sequence shown here is derived from an EMBL/GenBank/DDBJ whole genome shotgun (WGS) entry which is preliminary data.</text>
</comment>
<feature type="domain" description="HTH cro/C1-type" evidence="1">
    <location>
        <begin position="36"/>
        <end position="81"/>
    </location>
</feature>